<evidence type="ECO:0000313" key="3">
    <source>
        <dbReference type="Proteomes" id="UP000001175"/>
    </source>
</evidence>
<proteinExistence type="predicted"/>
<dbReference type="SMART" id="SM00855">
    <property type="entry name" value="PGAM"/>
    <property type="match status" value="1"/>
</dbReference>
<dbReference type="Gene3D" id="3.40.50.1240">
    <property type="entry name" value="Phosphoglycerate mutase-like"/>
    <property type="match status" value="1"/>
</dbReference>
<organism evidence="2 3">
    <name type="scientific">Synechococcus sp. (strain ATCC 27144 / PCC 6301 / SAUG 1402/1)</name>
    <name type="common">Anacystis nidulans</name>
    <dbReference type="NCBI Taxonomy" id="269084"/>
    <lineage>
        <taxon>Bacteria</taxon>
        <taxon>Bacillati</taxon>
        <taxon>Cyanobacteriota</taxon>
        <taxon>Cyanophyceae</taxon>
        <taxon>Synechococcales</taxon>
        <taxon>Synechococcaceae</taxon>
        <taxon>Synechococcus</taxon>
    </lineage>
</organism>
<dbReference type="Proteomes" id="UP000001175">
    <property type="component" value="Chromosome"/>
</dbReference>
<dbReference type="Pfam" id="PF00300">
    <property type="entry name" value="His_Phos_1"/>
    <property type="match status" value="1"/>
</dbReference>
<evidence type="ECO:0000313" key="2">
    <source>
        <dbReference type="EMBL" id="BAD80205.1"/>
    </source>
</evidence>
<reference evidence="2 3" key="1">
    <citation type="journal article" date="2007" name="Photosyn. Res.">
        <title>Complete nucleotide sequence of the freshwater unicellular cyanobacterium Synechococcus elongatus PCC 6301 chromosome: gene content and organization.</title>
        <authorList>
            <person name="Sugita C."/>
            <person name="Ogata K."/>
            <person name="Shikata M."/>
            <person name="Jikuya H."/>
            <person name="Takano J."/>
            <person name="Furumichi M."/>
            <person name="Kanehisa M."/>
            <person name="Omata T."/>
            <person name="Sugiura M."/>
            <person name="Sugita M."/>
        </authorList>
    </citation>
    <scope>NUCLEOTIDE SEQUENCE [LARGE SCALE GENOMIC DNA]</scope>
    <source>
        <strain evidence="3">ATCC 27144 / PCC 6301 / SAUG 1402/1</strain>
    </source>
</reference>
<dbReference type="InterPro" id="IPR050275">
    <property type="entry name" value="PGM_Phosphatase"/>
</dbReference>
<dbReference type="InterPro" id="IPR029033">
    <property type="entry name" value="His_PPase_superfam"/>
</dbReference>
<feature type="binding site" evidence="1">
    <location>
        <position position="59"/>
    </location>
    <ligand>
        <name>substrate</name>
    </ligand>
</feature>
<dbReference type="AlphaFoldDB" id="A0A0H3K4M3"/>
<sequence length="212" mass="23439">MVLRLYLVRHGETTASREGGYSGSGNPPLTEAGQQMAQALADTYADLNWQAAYVSPLLRAQETAQPLCQQAKLDMRIRDGLREIDFGIWENRTPDEVMASHQQDYLHWLAEPAWNPPTGGESAVVVASRVSLVIQEITETIADGNVLVVSHKATLRILLCNLLGIDLGRYRDRIAMPVASLSILSFNQHGPCLERLGDRSHLPLELRDRAGT</sequence>
<evidence type="ECO:0000256" key="1">
    <source>
        <dbReference type="PIRSR" id="PIRSR613078-2"/>
    </source>
</evidence>
<dbReference type="RefSeq" id="WP_011244325.1">
    <property type="nucleotide sequence ID" value="NC_006576.1"/>
</dbReference>
<dbReference type="SUPFAM" id="SSF53254">
    <property type="entry name" value="Phosphoglycerate mutase-like"/>
    <property type="match status" value="1"/>
</dbReference>
<dbReference type="CDD" id="cd07067">
    <property type="entry name" value="HP_PGM_like"/>
    <property type="match status" value="1"/>
</dbReference>
<name>A0A0H3K4M3_SYNP6</name>
<accession>A0A0H3K4M3</accession>
<dbReference type="KEGG" id="syc:syc2015_d"/>
<gene>
    <name evidence="2" type="ordered locus">syc2015_d</name>
</gene>
<dbReference type="GO" id="GO:0005737">
    <property type="term" value="C:cytoplasm"/>
    <property type="evidence" value="ECO:0007669"/>
    <property type="project" value="TreeGrafter"/>
</dbReference>
<dbReference type="eggNOG" id="COG0406">
    <property type="taxonomic scope" value="Bacteria"/>
</dbReference>
<dbReference type="GO" id="GO:0016791">
    <property type="term" value="F:phosphatase activity"/>
    <property type="evidence" value="ECO:0007669"/>
    <property type="project" value="TreeGrafter"/>
</dbReference>
<dbReference type="PANTHER" id="PTHR48100:SF1">
    <property type="entry name" value="HISTIDINE PHOSPHATASE FAMILY PROTEIN-RELATED"/>
    <property type="match status" value="1"/>
</dbReference>
<dbReference type="InterPro" id="IPR013078">
    <property type="entry name" value="His_Pase_superF_clade-1"/>
</dbReference>
<dbReference type="EMBL" id="AP008231">
    <property type="protein sequence ID" value="BAD80205.1"/>
    <property type="molecule type" value="Genomic_DNA"/>
</dbReference>
<dbReference type="PANTHER" id="PTHR48100">
    <property type="entry name" value="BROAD-SPECIFICITY PHOSPHATASE YOR283W-RELATED"/>
    <property type="match status" value="1"/>
</dbReference>
<protein>
    <submittedName>
        <fullName evidence="2">Phosphoglycerate mutase</fullName>
    </submittedName>
</protein>